<keyword evidence="5" id="KW-1185">Reference proteome</keyword>
<reference evidence="4 5" key="1">
    <citation type="submission" date="2023-09" db="EMBL/GenBank/DDBJ databases">
        <title>Description of three actinobacteria isolated from air of manufacturing shop in a pharmaceutical factory.</title>
        <authorList>
            <person name="Zhang D.-F."/>
        </authorList>
    </citation>
    <scope>NUCLEOTIDE SEQUENCE [LARGE SCALE GENOMIC DNA]</scope>
    <source>
        <strain evidence="4 5">LY-0111</strain>
    </source>
</reference>
<keyword evidence="1 4" id="KW-0560">Oxidoreductase</keyword>
<dbReference type="Gene3D" id="1.20.140.10">
    <property type="entry name" value="Butyryl-CoA Dehydrogenase, subunit A, domain 3"/>
    <property type="match status" value="1"/>
</dbReference>
<dbReference type="InterPro" id="IPR046373">
    <property type="entry name" value="Acyl-CoA_Oxase/DH_mid-dom_sf"/>
</dbReference>
<evidence type="ECO:0000313" key="4">
    <source>
        <dbReference type="EMBL" id="MDR8018615.1"/>
    </source>
</evidence>
<gene>
    <name evidence="4" type="ORF">RIL96_03435</name>
</gene>
<dbReference type="SUPFAM" id="SSF56645">
    <property type="entry name" value="Acyl-CoA dehydrogenase NM domain-like"/>
    <property type="match status" value="1"/>
</dbReference>
<proteinExistence type="predicted"/>
<dbReference type="Gene3D" id="1.10.540.10">
    <property type="entry name" value="Acyl-CoA dehydrogenase/oxidase, N-terminal domain"/>
    <property type="match status" value="1"/>
</dbReference>
<name>A0ABU2DQH0_9MICC</name>
<dbReference type="InterPro" id="IPR009100">
    <property type="entry name" value="AcylCoA_DH/oxidase_NM_dom_sf"/>
</dbReference>
<evidence type="ECO:0000313" key="5">
    <source>
        <dbReference type="Proteomes" id="UP001251870"/>
    </source>
</evidence>
<comment type="caution">
    <text evidence="4">The sequence shown here is derived from an EMBL/GenBank/DDBJ whole genome shotgun (WGS) entry which is preliminary data.</text>
</comment>
<dbReference type="EMBL" id="JAVKGR010000002">
    <property type="protein sequence ID" value="MDR8018615.1"/>
    <property type="molecule type" value="Genomic_DNA"/>
</dbReference>
<dbReference type="InterPro" id="IPR013786">
    <property type="entry name" value="AcylCoA_DH/ox_N"/>
</dbReference>
<dbReference type="InterPro" id="IPR037069">
    <property type="entry name" value="AcylCoA_DH/ox_N_sf"/>
</dbReference>
<dbReference type="EC" id="1.-.-.-" evidence="4"/>
<organism evidence="4 5">
    <name type="scientific">Nesterenkonia aerolata</name>
    <dbReference type="NCBI Taxonomy" id="3074079"/>
    <lineage>
        <taxon>Bacteria</taxon>
        <taxon>Bacillati</taxon>
        <taxon>Actinomycetota</taxon>
        <taxon>Actinomycetes</taxon>
        <taxon>Micrococcales</taxon>
        <taxon>Micrococcaceae</taxon>
        <taxon>Nesterenkonia</taxon>
    </lineage>
</organism>
<dbReference type="InterPro" id="IPR013107">
    <property type="entry name" value="Acyl-CoA_DH_C"/>
</dbReference>
<dbReference type="Pfam" id="PF02771">
    <property type="entry name" value="Acyl-CoA_dh_N"/>
    <property type="match status" value="1"/>
</dbReference>
<dbReference type="RefSeq" id="WP_310547600.1">
    <property type="nucleotide sequence ID" value="NZ_JAVKGR010000002.1"/>
</dbReference>
<protein>
    <submittedName>
        <fullName evidence="4">Acyl-CoA dehydrogenase family protein</fullName>
        <ecNumber evidence="4">1.-.-.-</ecNumber>
    </submittedName>
</protein>
<evidence type="ECO:0000259" key="2">
    <source>
        <dbReference type="Pfam" id="PF02771"/>
    </source>
</evidence>
<evidence type="ECO:0000259" key="3">
    <source>
        <dbReference type="Pfam" id="PF08028"/>
    </source>
</evidence>
<evidence type="ECO:0000256" key="1">
    <source>
        <dbReference type="ARBA" id="ARBA00023002"/>
    </source>
</evidence>
<dbReference type="SUPFAM" id="SSF47203">
    <property type="entry name" value="Acyl-CoA dehydrogenase C-terminal domain-like"/>
    <property type="match status" value="1"/>
</dbReference>
<dbReference type="InterPro" id="IPR036250">
    <property type="entry name" value="AcylCo_DH-like_C"/>
</dbReference>
<feature type="domain" description="Acyl-CoA dehydrogenase/oxidase N-terminal" evidence="2">
    <location>
        <begin position="21"/>
        <end position="117"/>
    </location>
</feature>
<dbReference type="GO" id="GO:0016491">
    <property type="term" value="F:oxidoreductase activity"/>
    <property type="evidence" value="ECO:0007669"/>
    <property type="project" value="UniProtKB-KW"/>
</dbReference>
<dbReference type="PANTHER" id="PTHR43884">
    <property type="entry name" value="ACYL-COA DEHYDROGENASE"/>
    <property type="match status" value="1"/>
</dbReference>
<accession>A0ABU2DQH0</accession>
<feature type="domain" description="Acyl-CoA dehydrogenase C-terminal" evidence="3">
    <location>
        <begin position="247"/>
        <end position="370"/>
    </location>
</feature>
<dbReference type="Proteomes" id="UP001251870">
    <property type="component" value="Unassembled WGS sequence"/>
</dbReference>
<dbReference type="PIRSF" id="PIRSF016578">
    <property type="entry name" value="HsaA"/>
    <property type="match status" value="1"/>
</dbReference>
<dbReference type="Gene3D" id="2.40.110.10">
    <property type="entry name" value="Butyryl-CoA Dehydrogenase, subunit A, domain 2"/>
    <property type="match status" value="1"/>
</dbReference>
<sequence>MTADRIDRAAMDAVLTTPLLERIRDRAPGYDEANAFCHEDLAELAEAGYLRAHVPQDDGGLGWNLPTLSAAQRLLASYAPATALAVNMHHVWVATAVQMVAGGHETFGQVLREAAAGEIFAFGISEPGNDAVLFDSTTEATVRQDGSVSYTGIKIFTTLTPVWTRLGIFGKDVAGGEQPLVFGFLPREASGWSTLGEWDVLGMRATHSYATQLQDAVVPAERVVRRLPTGPNPDPLIFSIFSSFLSLIASVYTGVGDRALQLGVEDAARRTALTTGTSMDQDADVRYRLAEAKMDQLALDAHLRGLLVDIDAGAAHGSEWFPRLVTLRTQATRTARRVLEAALHIGGGSGYARGSELSRLYRDALAGLHHPSKDDSAHRTVANALLGPLQ</sequence>
<dbReference type="PANTHER" id="PTHR43884:SF12">
    <property type="entry name" value="ISOVALERYL-COA DEHYDROGENASE, MITOCHONDRIAL-RELATED"/>
    <property type="match status" value="1"/>
</dbReference>
<dbReference type="Pfam" id="PF08028">
    <property type="entry name" value="Acyl-CoA_dh_2"/>
    <property type="match status" value="1"/>
</dbReference>